<dbReference type="Gene3D" id="3.10.100.10">
    <property type="entry name" value="Mannose-Binding Protein A, subunit A"/>
    <property type="match status" value="1"/>
</dbReference>
<dbReference type="InterPro" id="IPR016187">
    <property type="entry name" value="CTDL_fold"/>
</dbReference>
<feature type="non-terminal residue" evidence="2">
    <location>
        <position position="1"/>
    </location>
</feature>
<evidence type="ECO:0000313" key="3">
    <source>
        <dbReference type="Proteomes" id="UP001177023"/>
    </source>
</evidence>
<dbReference type="PROSITE" id="PS50041">
    <property type="entry name" value="C_TYPE_LECTIN_2"/>
    <property type="match status" value="1"/>
</dbReference>
<dbReference type="InterPro" id="IPR050111">
    <property type="entry name" value="C-type_lectin/snaclec_domain"/>
</dbReference>
<name>A0AA36CFU0_9BILA</name>
<feature type="domain" description="C-type lectin" evidence="1">
    <location>
        <begin position="6"/>
        <end position="74"/>
    </location>
</feature>
<dbReference type="EMBL" id="CATQJA010001441">
    <property type="protein sequence ID" value="CAJ0567269.1"/>
    <property type="molecule type" value="Genomic_DNA"/>
</dbReference>
<evidence type="ECO:0000313" key="2">
    <source>
        <dbReference type="EMBL" id="CAJ0567269.1"/>
    </source>
</evidence>
<dbReference type="Proteomes" id="UP001177023">
    <property type="component" value="Unassembled WGS sequence"/>
</dbReference>
<sequence length="182" mass="20986">MFSALIGAKRVGADLNDFAWLDGSPWAFHPWASGEPNNAFGREHCLVIYTDEIISQDNPPPRPYLHMWNDVDCDAHYRVAVCKKAALVVCWHCNWMSPTKYAIPIDEDDLERLKERWVVVKESTVMSIMPCAGYEKAEAFRLELEALKREFDDIRTGTKRQVTLVPNTYVFCERNKLHDVLP</sequence>
<protein>
    <recommendedName>
        <fullName evidence="1">C-type lectin domain-containing protein</fullName>
    </recommendedName>
</protein>
<organism evidence="2 3">
    <name type="scientific">Mesorhabditis spiculigera</name>
    <dbReference type="NCBI Taxonomy" id="96644"/>
    <lineage>
        <taxon>Eukaryota</taxon>
        <taxon>Metazoa</taxon>
        <taxon>Ecdysozoa</taxon>
        <taxon>Nematoda</taxon>
        <taxon>Chromadorea</taxon>
        <taxon>Rhabditida</taxon>
        <taxon>Rhabditina</taxon>
        <taxon>Rhabditomorpha</taxon>
        <taxon>Rhabditoidea</taxon>
        <taxon>Rhabditidae</taxon>
        <taxon>Mesorhabditinae</taxon>
        <taxon>Mesorhabditis</taxon>
    </lineage>
</organism>
<accession>A0AA36CFU0</accession>
<proteinExistence type="predicted"/>
<dbReference type="SUPFAM" id="SSF56436">
    <property type="entry name" value="C-type lectin-like"/>
    <property type="match status" value="1"/>
</dbReference>
<reference evidence="2" key="1">
    <citation type="submission" date="2023-06" db="EMBL/GenBank/DDBJ databases">
        <authorList>
            <person name="Delattre M."/>
        </authorList>
    </citation>
    <scope>NUCLEOTIDE SEQUENCE</scope>
    <source>
        <strain evidence="2">AF72</strain>
    </source>
</reference>
<evidence type="ECO:0000259" key="1">
    <source>
        <dbReference type="PROSITE" id="PS50041"/>
    </source>
</evidence>
<dbReference type="PANTHER" id="PTHR22803">
    <property type="entry name" value="MANNOSE, PHOSPHOLIPASE, LECTIN RECEPTOR RELATED"/>
    <property type="match status" value="1"/>
</dbReference>
<dbReference type="AlphaFoldDB" id="A0AA36CFU0"/>
<keyword evidence="3" id="KW-1185">Reference proteome</keyword>
<gene>
    <name evidence="2" type="ORF">MSPICULIGERA_LOCUS5826</name>
</gene>
<comment type="caution">
    <text evidence="2">The sequence shown here is derived from an EMBL/GenBank/DDBJ whole genome shotgun (WGS) entry which is preliminary data.</text>
</comment>
<dbReference type="InterPro" id="IPR016186">
    <property type="entry name" value="C-type_lectin-like/link_sf"/>
</dbReference>
<dbReference type="InterPro" id="IPR001304">
    <property type="entry name" value="C-type_lectin-like"/>
</dbReference>